<evidence type="ECO:0000256" key="1">
    <source>
        <dbReference type="ARBA" id="ARBA00009995"/>
    </source>
</evidence>
<dbReference type="FunFam" id="3.40.50.2000:FF:000056">
    <property type="entry name" value="Glycosyltransferase"/>
    <property type="match status" value="1"/>
</dbReference>
<dbReference type="Pfam" id="PF00201">
    <property type="entry name" value="UDPGT"/>
    <property type="match status" value="1"/>
</dbReference>
<evidence type="ECO:0000313" key="5">
    <source>
        <dbReference type="EMBL" id="GMH21790.1"/>
    </source>
</evidence>
<organism evidence="5 6">
    <name type="scientific">Nepenthes gracilis</name>
    <name type="common">Slender pitcher plant</name>
    <dbReference type="NCBI Taxonomy" id="150966"/>
    <lineage>
        <taxon>Eukaryota</taxon>
        <taxon>Viridiplantae</taxon>
        <taxon>Streptophyta</taxon>
        <taxon>Embryophyta</taxon>
        <taxon>Tracheophyta</taxon>
        <taxon>Spermatophyta</taxon>
        <taxon>Magnoliopsida</taxon>
        <taxon>eudicotyledons</taxon>
        <taxon>Gunneridae</taxon>
        <taxon>Pentapetalae</taxon>
        <taxon>Caryophyllales</taxon>
        <taxon>Nepenthaceae</taxon>
        <taxon>Nepenthes</taxon>
    </lineage>
</organism>
<dbReference type="SUPFAM" id="SSF53756">
    <property type="entry name" value="UDP-Glycosyltransferase/glycogen phosphorylase"/>
    <property type="match status" value="1"/>
</dbReference>
<dbReference type="PANTHER" id="PTHR48048:SF20">
    <property type="entry name" value="GLYCOSYLTRANSFERASE"/>
    <property type="match status" value="1"/>
</dbReference>
<accession>A0AAD3T2T9</accession>
<gene>
    <name evidence="5" type="ORF">Nepgr_023632</name>
</gene>
<comment type="caution">
    <text evidence="5">The sequence shown here is derived from an EMBL/GenBank/DDBJ whole genome shotgun (WGS) entry which is preliminary data.</text>
</comment>
<dbReference type="PROSITE" id="PS00375">
    <property type="entry name" value="UDPGT"/>
    <property type="match status" value="1"/>
</dbReference>
<dbReference type="InterPro" id="IPR002213">
    <property type="entry name" value="UDP_glucos_trans"/>
</dbReference>
<comment type="similarity">
    <text evidence="1 3">Belongs to the UDP-glycosyltransferase family.</text>
</comment>
<evidence type="ECO:0000313" key="6">
    <source>
        <dbReference type="Proteomes" id="UP001279734"/>
    </source>
</evidence>
<dbReference type="AlphaFoldDB" id="A0AAD3T2T9"/>
<name>A0AAD3T2T9_NEPGR</name>
<keyword evidence="2 3" id="KW-0808">Transferase</keyword>
<dbReference type="GO" id="GO:0035251">
    <property type="term" value="F:UDP-glucosyltransferase activity"/>
    <property type="evidence" value="ECO:0007669"/>
    <property type="project" value="InterPro"/>
</dbReference>
<dbReference type="Gene3D" id="3.40.50.2000">
    <property type="entry name" value="Glycogen Phosphorylase B"/>
    <property type="match status" value="2"/>
</dbReference>
<keyword evidence="6" id="KW-1185">Reference proteome</keyword>
<proteinExistence type="inferred from homology"/>
<dbReference type="InterPro" id="IPR050481">
    <property type="entry name" value="UDP-glycosyltransf_plant"/>
</dbReference>
<dbReference type="Proteomes" id="UP001279734">
    <property type="component" value="Unassembled WGS sequence"/>
</dbReference>
<dbReference type="EC" id="2.4.1.-" evidence="4"/>
<dbReference type="InterPro" id="IPR035595">
    <property type="entry name" value="UDP_glycos_trans_CS"/>
</dbReference>
<dbReference type="CDD" id="cd03784">
    <property type="entry name" value="GT1_Gtf-like"/>
    <property type="match status" value="1"/>
</dbReference>
<dbReference type="FunFam" id="3.40.50.2000:FF:000095">
    <property type="entry name" value="Glycosyltransferase"/>
    <property type="match status" value="1"/>
</dbReference>
<dbReference type="PANTHER" id="PTHR48048">
    <property type="entry name" value="GLYCOSYLTRANSFERASE"/>
    <property type="match status" value="1"/>
</dbReference>
<evidence type="ECO:0000256" key="3">
    <source>
        <dbReference type="RuleBase" id="RU003718"/>
    </source>
</evidence>
<sequence>MAAAIVLYPAPGIGHLLSMIELSKLINHRYNHRFNMTILLTTGYFDTPNTDAFISSVALAYPSLSFIRYPYVPVDTSPTRSRAAICFEFIRLNDSNVLHSLKQISQTSKIQAFIIDFFCTSALTFASELKIPTYYFFTSGHAALAAYLYMPTIHKQVSKSFKDLKGTVLHFPGLPTIPATHMPEPLLDRGDPAYNDMIYFSSHLPKSDGILVNTFDELEPVAMAAISSGSCVPDMPTPPIYNIGPLIAQENLETGDGGRRHECFSWLDSQPSRSVVFLCFGSRGTFELSQVREIANGLEKSEQRFLWVVKKGGSDLGSLLPDGFLERTKEKGLVVEDWAPQVAVLSHDSVGVFVTHCGWNSVLESVVAGKPMVAWPLYAEQHVNKAALVEDMKMAIPVEGREEDGMVAGDKLANLLTEFMDSEKGKALREKSKEMREKALAAMGGINGSSVAALAKLVSTWTPGVSGRSDPA</sequence>
<keyword evidence="3" id="KW-0328">Glycosyltransferase</keyword>
<evidence type="ECO:0000256" key="2">
    <source>
        <dbReference type="ARBA" id="ARBA00022679"/>
    </source>
</evidence>
<protein>
    <recommendedName>
        <fullName evidence="4">Glycosyltransferase</fullName>
        <ecNumber evidence="4">2.4.1.-</ecNumber>
    </recommendedName>
</protein>
<dbReference type="EMBL" id="BSYO01000023">
    <property type="protein sequence ID" value="GMH21790.1"/>
    <property type="molecule type" value="Genomic_DNA"/>
</dbReference>
<reference evidence="5" key="1">
    <citation type="submission" date="2023-05" db="EMBL/GenBank/DDBJ databases">
        <title>Nepenthes gracilis genome sequencing.</title>
        <authorList>
            <person name="Fukushima K."/>
        </authorList>
    </citation>
    <scope>NUCLEOTIDE SEQUENCE</scope>
    <source>
        <strain evidence="5">SING2019-196</strain>
    </source>
</reference>
<evidence type="ECO:0000256" key="4">
    <source>
        <dbReference type="RuleBase" id="RU362057"/>
    </source>
</evidence>